<name>T1K6B9_TETUR</name>
<reference evidence="2" key="1">
    <citation type="submission" date="2011-08" db="EMBL/GenBank/DDBJ databases">
        <authorList>
            <person name="Rombauts S."/>
        </authorList>
    </citation>
    <scope>NUCLEOTIDE SEQUENCE</scope>
    <source>
        <strain evidence="2">London</strain>
    </source>
</reference>
<evidence type="ECO:0000313" key="2">
    <source>
        <dbReference type="Proteomes" id="UP000015104"/>
    </source>
</evidence>
<sequence length="28" mass="3294">MERSDKSILKSLPFLHPRANLTRIQTKL</sequence>
<evidence type="ECO:0000313" key="1">
    <source>
        <dbReference type="EnsemblMetazoa" id="tetur05g09314.1"/>
    </source>
</evidence>
<proteinExistence type="predicted"/>
<dbReference type="AlphaFoldDB" id="T1K6B9"/>
<keyword evidence="2" id="KW-1185">Reference proteome</keyword>
<dbReference type="EMBL" id="CAEY01001585">
    <property type="status" value="NOT_ANNOTATED_CDS"/>
    <property type="molecule type" value="Genomic_DNA"/>
</dbReference>
<dbReference type="EnsemblMetazoa" id="tetur05g09314.1">
    <property type="protein sequence ID" value="tetur05g09314.1"/>
    <property type="gene ID" value="tetur05g09314"/>
</dbReference>
<organism evidence="1 2">
    <name type="scientific">Tetranychus urticae</name>
    <name type="common">Two-spotted spider mite</name>
    <dbReference type="NCBI Taxonomy" id="32264"/>
    <lineage>
        <taxon>Eukaryota</taxon>
        <taxon>Metazoa</taxon>
        <taxon>Ecdysozoa</taxon>
        <taxon>Arthropoda</taxon>
        <taxon>Chelicerata</taxon>
        <taxon>Arachnida</taxon>
        <taxon>Acari</taxon>
        <taxon>Acariformes</taxon>
        <taxon>Trombidiformes</taxon>
        <taxon>Prostigmata</taxon>
        <taxon>Eleutherengona</taxon>
        <taxon>Raphignathae</taxon>
        <taxon>Tetranychoidea</taxon>
        <taxon>Tetranychidae</taxon>
        <taxon>Tetranychus</taxon>
    </lineage>
</organism>
<dbReference type="Proteomes" id="UP000015104">
    <property type="component" value="Unassembled WGS sequence"/>
</dbReference>
<protein>
    <submittedName>
        <fullName evidence="1">Uncharacterized protein</fullName>
    </submittedName>
</protein>
<reference evidence="1" key="2">
    <citation type="submission" date="2015-06" db="UniProtKB">
        <authorList>
            <consortium name="EnsemblMetazoa"/>
        </authorList>
    </citation>
    <scope>IDENTIFICATION</scope>
</reference>
<accession>T1K6B9</accession>
<dbReference type="HOGENOM" id="CLU_3413352_0_0_1"/>